<organism evidence="3 4">
    <name type="scientific">Geothrix oryzae</name>
    <dbReference type="NCBI Taxonomy" id="2927975"/>
    <lineage>
        <taxon>Bacteria</taxon>
        <taxon>Pseudomonadati</taxon>
        <taxon>Acidobacteriota</taxon>
        <taxon>Holophagae</taxon>
        <taxon>Holophagales</taxon>
        <taxon>Holophagaceae</taxon>
        <taxon>Geothrix</taxon>
    </lineage>
</organism>
<keyword evidence="2" id="KW-0812">Transmembrane</keyword>
<protein>
    <recommendedName>
        <fullName evidence="5">Zf-HC2 domain-containing protein</fullName>
    </recommendedName>
</protein>
<name>A0ABN6UW98_9BACT</name>
<proteinExistence type="predicted"/>
<feature type="compositionally biased region" description="Basic and acidic residues" evidence="1">
    <location>
        <begin position="151"/>
        <end position="161"/>
    </location>
</feature>
<sequence length="169" mass="18365">MNLELLPLPEPCATTLAAVQADPLEPGAEAERHMKICRACAETRVFYLAQEESPEVLAPAGYFDQLPGRVLRKLPARTALHHRMGPLAWASAAAVLMAVGVGAFLAGRANRTPYVEATLPRPAETLEISIPDTPFHDREEEAAQLQTLSPDEMKALLKRLDPPAPTSPR</sequence>
<feature type="region of interest" description="Disordered" evidence="1">
    <location>
        <begin position="147"/>
        <end position="169"/>
    </location>
</feature>
<evidence type="ECO:0000256" key="1">
    <source>
        <dbReference type="SAM" id="MobiDB-lite"/>
    </source>
</evidence>
<keyword evidence="2" id="KW-0472">Membrane</keyword>
<feature type="transmembrane region" description="Helical" evidence="2">
    <location>
        <begin position="87"/>
        <end position="106"/>
    </location>
</feature>
<dbReference type="RefSeq" id="WP_286355541.1">
    <property type="nucleotide sequence ID" value="NZ_AP027079.1"/>
</dbReference>
<dbReference type="EMBL" id="AP027079">
    <property type="protein sequence ID" value="BDU68905.1"/>
    <property type="molecule type" value="Genomic_DNA"/>
</dbReference>
<evidence type="ECO:0000313" key="4">
    <source>
        <dbReference type="Proteomes" id="UP001242010"/>
    </source>
</evidence>
<keyword evidence="4" id="KW-1185">Reference proteome</keyword>
<evidence type="ECO:0008006" key="5">
    <source>
        <dbReference type="Google" id="ProtNLM"/>
    </source>
</evidence>
<evidence type="ECO:0000313" key="3">
    <source>
        <dbReference type="EMBL" id="BDU68905.1"/>
    </source>
</evidence>
<evidence type="ECO:0000256" key="2">
    <source>
        <dbReference type="SAM" id="Phobius"/>
    </source>
</evidence>
<reference evidence="4" key="1">
    <citation type="journal article" date="2023" name="Int. J. Syst. Evol. Microbiol.">
        <title>Mesoterricola silvestris gen. nov., sp. nov., Mesoterricola sediminis sp. nov., Geothrix oryzae sp. nov., Geothrix edaphica sp. nov., Geothrix rubra sp. nov., and Geothrix limicola sp. nov., six novel members of Acidobacteriota isolated from soils.</title>
        <authorList>
            <person name="Itoh H."/>
            <person name="Sugisawa Y."/>
            <person name="Mise K."/>
            <person name="Xu Z."/>
            <person name="Kuniyasu M."/>
            <person name="Ushijima N."/>
            <person name="Kawano K."/>
            <person name="Kobayashi E."/>
            <person name="Shiratori Y."/>
            <person name="Masuda Y."/>
            <person name="Senoo K."/>
        </authorList>
    </citation>
    <scope>NUCLEOTIDE SEQUENCE [LARGE SCALE GENOMIC DNA]</scope>
    <source>
        <strain evidence="4">Red222</strain>
    </source>
</reference>
<keyword evidence="2" id="KW-1133">Transmembrane helix</keyword>
<dbReference type="Proteomes" id="UP001242010">
    <property type="component" value="Chromosome"/>
</dbReference>
<accession>A0ABN6UW98</accession>
<gene>
    <name evidence="3" type="ORF">GETHOR_10060</name>
</gene>